<dbReference type="Proteomes" id="UP000074310">
    <property type="component" value="Unassembled WGS sequence"/>
</dbReference>
<evidence type="ECO:0000256" key="1">
    <source>
        <dbReference type="ARBA" id="ARBA00022801"/>
    </source>
</evidence>
<proteinExistence type="predicted"/>
<dbReference type="Gene3D" id="2.40.70.10">
    <property type="entry name" value="Acid Proteases"/>
    <property type="match status" value="1"/>
</dbReference>
<sequence length="378" mass="39264">MPEPRAAWVGQSTLAADAEGRWVPFDITPGNQIRFTMAIDGRRVTAILDTGVSYSVLARRYAEAHRLPVRAGGRATVIGGSVDIGRVATGRIAIGAVTRRGGSLAVADLPAAATGSAQPVDLLVGRDLTAGYALDIDYEARRFRLLRSGSRPFAGAVAPLSIAPERMIYVSAIGIGGRTIAPMVVDSGDGSAITLGPSAWAAAKEAGGRTTTTVSFGLAGAVVNEMTIVRDMTIGTTTAHDVEVRGEPTGGFSDIVGVAGRIGSGFLQRYRVLLDPGAGHMLLGTTRASGVRTLRSTSGLLLNLATDRLKILHVMRGSPAAAGGWQTGDTICAVDGTRITPAYAHSPLAGWTAAPAGRTVTIERCDGRVTTLTLRDFY</sequence>
<feature type="domain" description="Peptidase A2" evidence="2">
    <location>
        <begin position="44"/>
        <end position="128"/>
    </location>
</feature>
<keyword evidence="4" id="KW-1185">Reference proteome</keyword>
<dbReference type="Pfam" id="PF13650">
    <property type="entry name" value="Asp_protease_2"/>
    <property type="match status" value="1"/>
</dbReference>
<protein>
    <recommendedName>
        <fullName evidence="2">Peptidase A2 domain-containing protein</fullName>
    </recommendedName>
</protein>
<evidence type="ECO:0000259" key="2">
    <source>
        <dbReference type="PROSITE" id="PS50175"/>
    </source>
</evidence>
<dbReference type="PROSITE" id="PS50175">
    <property type="entry name" value="ASP_PROT_RETROV"/>
    <property type="match status" value="1"/>
</dbReference>
<dbReference type="PROSITE" id="PS00141">
    <property type="entry name" value="ASP_PROTEASE"/>
    <property type="match status" value="1"/>
</dbReference>
<evidence type="ECO:0000313" key="4">
    <source>
        <dbReference type="Proteomes" id="UP000074310"/>
    </source>
</evidence>
<organism evidence="3 4">
    <name type="scientific">Sphingomonas endophytica</name>
    <dbReference type="NCBI Taxonomy" id="869719"/>
    <lineage>
        <taxon>Bacteria</taxon>
        <taxon>Pseudomonadati</taxon>
        <taxon>Pseudomonadota</taxon>
        <taxon>Alphaproteobacteria</taxon>
        <taxon>Sphingomonadales</taxon>
        <taxon>Sphingomonadaceae</taxon>
        <taxon>Sphingomonas</taxon>
    </lineage>
</organism>
<dbReference type="InterPro" id="IPR021109">
    <property type="entry name" value="Peptidase_aspartic_dom_sf"/>
</dbReference>
<dbReference type="EMBL" id="LDTB01000050">
    <property type="protein sequence ID" value="KTT70629.1"/>
    <property type="molecule type" value="Genomic_DNA"/>
</dbReference>
<name>A0A147HZZ8_9SPHN</name>
<dbReference type="SUPFAM" id="SSF50630">
    <property type="entry name" value="Acid proteases"/>
    <property type="match status" value="1"/>
</dbReference>
<keyword evidence="1" id="KW-0378">Hydrolase</keyword>
<dbReference type="InterPro" id="IPR001969">
    <property type="entry name" value="Aspartic_peptidase_AS"/>
</dbReference>
<dbReference type="GO" id="GO:0006508">
    <property type="term" value="P:proteolysis"/>
    <property type="evidence" value="ECO:0007669"/>
    <property type="project" value="InterPro"/>
</dbReference>
<dbReference type="InterPro" id="IPR001995">
    <property type="entry name" value="Peptidase_A2_cat"/>
</dbReference>
<dbReference type="GO" id="GO:0004190">
    <property type="term" value="F:aspartic-type endopeptidase activity"/>
    <property type="evidence" value="ECO:0007669"/>
    <property type="project" value="InterPro"/>
</dbReference>
<gene>
    <name evidence="3" type="ORF">NS334_12070</name>
</gene>
<dbReference type="InterPro" id="IPR036034">
    <property type="entry name" value="PDZ_sf"/>
</dbReference>
<accession>A0A147HZZ8</accession>
<dbReference type="AlphaFoldDB" id="A0A147HZZ8"/>
<dbReference type="SUPFAM" id="SSF50156">
    <property type="entry name" value="PDZ domain-like"/>
    <property type="match status" value="1"/>
</dbReference>
<reference evidence="3 4" key="1">
    <citation type="journal article" date="2016" name="Front. Microbiol.">
        <title>Genomic Resource of Rice Seed Associated Bacteria.</title>
        <authorList>
            <person name="Midha S."/>
            <person name="Bansal K."/>
            <person name="Sharma S."/>
            <person name="Kumar N."/>
            <person name="Patil P.P."/>
            <person name="Chaudhry V."/>
            <person name="Patil P.B."/>
        </authorList>
    </citation>
    <scope>NUCLEOTIDE SEQUENCE [LARGE SCALE GENOMIC DNA]</scope>
    <source>
        <strain evidence="3 4">NS334</strain>
    </source>
</reference>
<dbReference type="Gene3D" id="2.30.42.10">
    <property type="match status" value="1"/>
</dbReference>
<dbReference type="PATRIC" id="fig|869719.3.peg.2397"/>
<evidence type="ECO:0000313" key="3">
    <source>
        <dbReference type="EMBL" id="KTT70629.1"/>
    </source>
</evidence>
<comment type="caution">
    <text evidence="3">The sequence shown here is derived from an EMBL/GenBank/DDBJ whole genome shotgun (WGS) entry which is preliminary data.</text>
</comment>